<gene>
    <name evidence="8" type="ORF">PFISCL1PPCAC_4438</name>
</gene>
<dbReference type="PROSITE" id="PS00028">
    <property type="entry name" value="ZINC_FINGER_C2H2_1"/>
    <property type="match status" value="1"/>
</dbReference>
<dbReference type="GO" id="GO:0008270">
    <property type="term" value="F:zinc ion binding"/>
    <property type="evidence" value="ECO:0007669"/>
    <property type="project" value="UniProtKB-KW"/>
</dbReference>
<dbReference type="Proteomes" id="UP001432322">
    <property type="component" value="Unassembled WGS sequence"/>
</dbReference>
<keyword evidence="9" id="KW-1185">Reference proteome</keyword>
<evidence type="ECO:0000256" key="3">
    <source>
        <dbReference type="ARBA" id="ARBA00022771"/>
    </source>
</evidence>
<evidence type="ECO:0000259" key="7">
    <source>
        <dbReference type="PROSITE" id="PS50157"/>
    </source>
</evidence>
<proteinExistence type="predicted"/>
<dbReference type="PANTHER" id="PTHR23235:SF120">
    <property type="entry name" value="KRUPPEL-LIKE FACTOR 15"/>
    <property type="match status" value="1"/>
</dbReference>
<dbReference type="FunFam" id="3.30.160.60:FF:000624">
    <property type="entry name" value="zinc finger protein 697"/>
    <property type="match status" value="1"/>
</dbReference>
<evidence type="ECO:0000313" key="8">
    <source>
        <dbReference type="EMBL" id="GMT13141.1"/>
    </source>
</evidence>
<sequence length="191" mass="20770">RLVSVPNMASAQPPARTAPNTRQRARSIAAVSDSQQGQNAMDNGPTPAPMTLAAVLNSAAFYAALAARNQQLVELSDIEDDDEHSSDAYMESINDVIAASRATTAADATAAAPKIPQRFECETCKKTFTERGALKRHGVSHTGERRFGCDRCGKRFYRNAHLTRHQKGPCGSQPHVCSICKRQFALEDELK</sequence>
<dbReference type="EMBL" id="BTSY01000002">
    <property type="protein sequence ID" value="GMT13141.1"/>
    <property type="molecule type" value="Genomic_DNA"/>
</dbReference>
<name>A0AAV5V0T7_9BILA</name>
<dbReference type="InterPro" id="IPR013087">
    <property type="entry name" value="Znf_C2H2_type"/>
</dbReference>
<keyword evidence="4" id="KW-0862">Zinc</keyword>
<dbReference type="Pfam" id="PF00096">
    <property type="entry name" value="zf-C2H2"/>
    <property type="match status" value="2"/>
</dbReference>
<evidence type="ECO:0000256" key="1">
    <source>
        <dbReference type="ARBA" id="ARBA00022723"/>
    </source>
</evidence>
<dbReference type="SMART" id="SM00355">
    <property type="entry name" value="ZnF_C2H2"/>
    <property type="match status" value="2"/>
</dbReference>
<organism evidence="8 9">
    <name type="scientific">Pristionchus fissidentatus</name>
    <dbReference type="NCBI Taxonomy" id="1538716"/>
    <lineage>
        <taxon>Eukaryota</taxon>
        <taxon>Metazoa</taxon>
        <taxon>Ecdysozoa</taxon>
        <taxon>Nematoda</taxon>
        <taxon>Chromadorea</taxon>
        <taxon>Rhabditida</taxon>
        <taxon>Rhabditina</taxon>
        <taxon>Diplogasteromorpha</taxon>
        <taxon>Diplogasteroidea</taxon>
        <taxon>Neodiplogasteridae</taxon>
        <taxon>Pristionchus</taxon>
    </lineage>
</organism>
<feature type="non-terminal residue" evidence="8">
    <location>
        <position position="1"/>
    </location>
</feature>
<evidence type="ECO:0000313" key="9">
    <source>
        <dbReference type="Proteomes" id="UP001432322"/>
    </source>
</evidence>
<dbReference type="GO" id="GO:0000981">
    <property type="term" value="F:DNA-binding transcription factor activity, RNA polymerase II-specific"/>
    <property type="evidence" value="ECO:0007669"/>
    <property type="project" value="TreeGrafter"/>
</dbReference>
<evidence type="ECO:0000256" key="4">
    <source>
        <dbReference type="ARBA" id="ARBA00022833"/>
    </source>
</evidence>
<protein>
    <recommendedName>
        <fullName evidence="7">C2H2-type domain-containing protein</fullName>
    </recommendedName>
</protein>
<feature type="region of interest" description="Disordered" evidence="6">
    <location>
        <begin position="1"/>
        <end position="46"/>
    </location>
</feature>
<evidence type="ECO:0000256" key="6">
    <source>
        <dbReference type="SAM" id="MobiDB-lite"/>
    </source>
</evidence>
<comment type="caution">
    <text evidence="8">The sequence shown here is derived from an EMBL/GenBank/DDBJ whole genome shotgun (WGS) entry which is preliminary data.</text>
</comment>
<feature type="compositionally biased region" description="Polar residues" evidence="6">
    <location>
        <begin position="32"/>
        <end position="41"/>
    </location>
</feature>
<feature type="domain" description="C2H2-type" evidence="7">
    <location>
        <begin position="119"/>
        <end position="146"/>
    </location>
</feature>
<dbReference type="GO" id="GO:0000978">
    <property type="term" value="F:RNA polymerase II cis-regulatory region sequence-specific DNA binding"/>
    <property type="evidence" value="ECO:0007669"/>
    <property type="project" value="TreeGrafter"/>
</dbReference>
<feature type="domain" description="C2H2-type" evidence="7">
    <location>
        <begin position="147"/>
        <end position="174"/>
    </location>
</feature>
<reference evidence="8" key="1">
    <citation type="submission" date="2023-10" db="EMBL/GenBank/DDBJ databases">
        <title>Genome assembly of Pristionchus species.</title>
        <authorList>
            <person name="Yoshida K."/>
            <person name="Sommer R.J."/>
        </authorList>
    </citation>
    <scope>NUCLEOTIDE SEQUENCE</scope>
    <source>
        <strain evidence="8">RS5133</strain>
    </source>
</reference>
<evidence type="ECO:0000256" key="5">
    <source>
        <dbReference type="PROSITE-ProRule" id="PRU00042"/>
    </source>
</evidence>
<dbReference type="AlphaFoldDB" id="A0AAV5V0T7"/>
<evidence type="ECO:0000256" key="2">
    <source>
        <dbReference type="ARBA" id="ARBA00022737"/>
    </source>
</evidence>
<keyword evidence="1" id="KW-0479">Metal-binding</keyword>
<dbReference type="SUPFAM" id="SSF57667">
    <property type="entry name" value="beta-beta-alpha zinc fingers"/>
    <property type="match status" value="1"/>
</dbReference>
<dbReference type="InterPro" id="IPR036236">
    <property type="entry name" value="Znf_C2H2_sf"/>
</dbReference>
<dbReference type="PROSITE" id="PS50157">
    <property type="entry name" value="ZINC_FINGER_C2H2_2"/>
    <property type="match status" value="2"/>
</dbReference>
<keyword evidence="3 5" id="KW-0863">Zinc-finger</keyword>
<accession>A0AAV5V0T7</accession>
<feature type="non-terminal residue" evidence="8">
    <location>
        <position position="191"/>
    </location>
</feature>
<keyword evidence="2" id="KW-0677">Repeat</keyword>
<dbReference type="PANTHER" id="PTHR23235">
    <property type="entry name" value="KRUEPPEL-LIKE TRANSCRIPTION FACTOR"/>
    <property type="match status" value="1"/>
</dbReference>
<dbReference type="Gene3D" id="3.30.160.60">
    <property type="entry name" value="Classic Zinc Finger"/>
    <property type="match status" value="2"/>
</dbReference>